<feature type="signal peptide" evidence="1">
    <location>
        <begin position="1"/>
        <end position="20"/>
    </location>
</feature>
<evidence type="ECO:0000313" key="3">
    <source>
        <dbReference type="Proteomes" id="UP001597557"/>
    </source>
</evidence>
<evidence type="ECO:0000313" key="2">
    <source>
        <dbReference type="EMBL" id="MFD2872146.1"/>
    </source>
</evidence>
<accession>A0ABW5YBH7</accession>
<organism evidence="2 3">
    <name type="scientific">Mucilaginibacter ximonensis</name>
    <dbReference type="NCBI Taxonomy" id="538021"/>
    <lineage>
        <taxon>Bacteria</taxon>
        <taxon>Pseudomonadati</taxon>
        <taxon>Bacteroidota</taxon>
        <taxon>Sphingobacteriia</taxon>
        <taxon>Sphingobacteriales</taxon>
        <taxon>Sphingobacteriaceae</taxon>
        <taxon>Mucilaginibacter</taxon>
    </lineage>
</organism>
<keyword evidence="3" id="KW-1185">Reference proteome</keyword>
<feature type="chain" id="PRO_5045262100" evidence="1">
    <location>
        <begin position="21"/>
        <end position="306"/>
    </location>
</feature>
<dbReference type="RefSeq" id="WP_377183505.1">
    <property type="nucleotide sequence ID" value="NZ_JBHUPD010000001.1"/>
</dbReference>
<evidence type="ECO:0000256" key="1">
    <source>
        <dbReference type="SAM" id="SignalP"/>
    </source>
</evidence>
<dbReference type="EMBL" id="JBHUPD010000001">
    <property type="protein sequence ID" value="MFD2872146.1"/>
    <property type="molecule type" value="Genomic_DNA"/>
</dbReference>
<keyword evidence="1" id="KW-0732">Signal</keyword>
<name>A0ABW5YBH7_9SPHI</name>
<gene>
    <name evidence="2" type="ORF">ACFS5N_06690</name>
</gene>
<proteinExistence type="predicted"/>
<protein>
    <submittedName>
        <fullName evidence="2">Uncharacterized protein</fullName>
    </submittedName>
</protein>
<reference evidence="3" key="1">
    <citation type="journal article" date="2019" name="Int. J. Syst. Evol. Microbiol.">
        <title>The Global Catalogue of Microorganisms (GCM) 10K type strain sequencing project: providing services to taxonomists for standard genome sequencing and annotation.</title>
        <authorList>
            <consortium name="The Broad Institute Genomics Platform"/>
            <consortium name="The Broad Institute Genome Sequencing Center for Infectious Disease"/>
            <person name="Wu L."/>
            <person name="Ma J."/>
        </authorList>
    </citation>
    <scope>NUCLEOTIDE SEQUENCE [LARGE SCALE GENOMIC DNA]</scope>
    <source>
        <strain evidence="3">KCTC 22437</strain>
    </source>
</reference>
<dbReference type="Proteomes" id="UP001597557">
    <property type="component" value="Unassembled WGS sequence"/>
</dbReference>
<comment type="caution">
    <text evidence="2">The sequence shown here is derived from an EMBL/GenBank/DDBJ whole genome shotgun (WGS) entry which is preliminary data.</text>
</comment>
<sequence>MKNFITSVFIILSSTAFVKAQQGLNFPIYTSKTVVSQVSGITSSKYSGAMGQAGVSYRDGAVTRISYCLNSGNEAAKKENNKWDTTTYRVSIARNGSTTVITHPDGTISNIYDSGDAISINAAGGVSKFIYKLSAPSQSADDNPMYMADYNKNVSEIRTVYGTAFKFERKANIATIMRGDGSYQVMITTGKTSVVIDSKGAEALVVNDSDGDSAVMNADGSNYIVVNAGGKSQIIHNDNKIDNINSFGGLGILVGGDGKFTTMFNYNKTGTNKDAYGADLSAFNSTDGGELTRTSFYKNTIATVSN</sequence>